<dbReference type="AlphaFoldDB" id="A0A6U5IN27"/>
<dbReference type="GO" id="GO:0004742">
    <property type="term" value="F:dihydrolipoyllysine-residue acetyltransferase activity"/>
    <property type="evidence" value="ECO:0007669"/>
    <property type="project" value="TreeGrafter"/>
</dbReference>
<gene>
    <name evidence="3" type="ORF">CHYS00102_LOCUS19606</name>
    <name evidence="4" type="ORF">CHYS00102_LOCUS19607</name>
</gene>
<dbReference type="GO" id="GO:0006086">
    <property type="term" value="P:pyruvate decarboxylation to acetyl-CoA"/>
    <property type="evidence" value="ECO:0007669"/>
    <property type="project" value="InterPro"/>
</dbReference>
<evidence type="ECO:0000313" key="3">
    <source>
        <dbReference type="EMBL" id="CAD8892398.1"/>
    </source>
</evidence>
<evidence type="ECO:0000259" key="2">
    <source>
        <dbReference type="Pfam" id="PF00198"/>
    </source>
</evidence>
<evidence type="ECO:0000256" key="1">
    <source>
        <dbReference type="SAM" id="Coils"/>
    </source>
</evidence>
<evidence type="ECO:0000313" key="4">
    <source>
        <dbReference type="EMBL" id="CAD8892399.1"/>
    </source>
</evidence>
<proteinExistence type="predicted"/>
<keyword evidence="1" id="KW-0175">Coiled coil</keyword>
<reference evidence="4" key="1">
    <citation type="submission" date="2021-01" db="EMBL/GenBank/DDBJ databases">
        <authorList>
            <person name="Corre E."/>
            <person name="Pelletier E."/>
            <person name="Niang G."/>
            <person name="Scheremetjew M."/>
            <person name="Finn R."/>
            <person name="Kale V."/>
            <person name="Holt S."/>
            <person name="Cochrane G."/>
            <person name="Meng A."/>
            <person name="Brown T."/>
            <person name="Cohen L."/>
        </authorList>
    </citation>
    <scope>NUCLEOTIDE SEQUENCE</scope>
    <source>
        <strain evidence="4">308</strain>
    </source>
</reference>
<organism evidence="4">
    <name type="scientific">Corethron hystrix</name>
    <dbReference type="NCBI Taxonomy" id="216773"/>
    <lineage>
        <taxon>Eukaryota</taxon>
        <taxon>Sar</taxon>
        <taxon>Stramenopiles</taxon>
        <taxon>Ochrophyta</taxon>
        <taxon>Bacillariophyta</taxon>
        <taxon>Coscinodiscophyceae</taxon>
        <taxon>Corethrophycidae</taxon>
        <taxon>Corethrales</taxon>
        <taxon>Corethraceae</taxon>
        <taxon>Corethron</taxon>
    </lineage>
</organism>
<feature type="domain" description="2-oxoacid dehydrogenase acyltransferase catalytic" evidence="2">
    <location>
        <begin position="196"/>
        <end position="411"/>
    </location>
</feature>
<dbReference type="SUPFAM" id="SSF52777">
    <property type="entry name" value="CoA-dependent acyltransferases"/>
    <property type="match status" value="1"/>
</dbReference>
<dbReference type="InterPro" id="IPR045257">
    <property type="entry name" value="E2/Pdx1"/>
</dbReference>
<accession>A0A6U5IN27</accession>
<dbReference type="InterPro" id="IPR023213">
    <property type="entry name" value="CAT-like_dom_sf"/>
</dbReference>
<dbReference type="InterPro" id="IPR001078">
    <property type="entry name" value="2-oxoacid_DH_actylTfrase"/>
</dbReference>
<name>A0A6U5IN27_9STRA</name>
<dbReference type="GO" id="GO:0045254">
    <property type="term" value="C:pyruvate dehydrogenase complex"/>
    <property type="evidence" value="ECO:0007669"/>
    <property type="project" value="InterPro"/>
</dbReference>
<dbReference type="EMBL" id="HBFR01027153">
    <property type="protein sequence ID" value="CAD8892398.1"/>
    <property type="molecule type" value="Transcribed_RNA"/>
</dbReference>
<dbReference type="EMBL" id="HBFR01027154">
    <property type="protein sequence ID" value="CAD8892399.1"/>
    <property type="molecule type" value="Transcribed_RNA"/>
</dbReference>
<dbReference type="Pfam" id="PF00198">
    <property type="entry name" value="2-oxoacid_dh"/>
    <property type="match status" value="1"/>
</dbReference>
<dbReference type="Gene3D" id="3.30.559.10">
    <property type="entry name" value="Chloramphenicol acetyltransferase-like domain"/>
    <property type="match status" value="1"/>
</dbReference>
<feature type="coiled-coil region" evidence="1">
    <location>
        <begin position="89"/>
        <end position="165"/>
    </location>
</feature>
<sequence length="417" mass="48365">MTIASRECSASLDFDSNVQHRNPPDIEDNLLGIDFCLSYSDSDTERQELDCSFGEPVKWMFQKNTREEIEKKKSKRRLEKNRLIRKIVARELAKKLEENEEQKIQENEEFIRLVQEEKKESVREALASTKQEFEERLDAAKREYEQQLEDTKRVYEKKLADQQRLFEVSRLYEEVLPSKEIRERIESESRPLIRHYSINIRIDEIEKLRQKMNEVLFNKDVEGCLSLSDVLLRAAIMTMKKMPSANAMWTEDNRIRIFKKIDVNFSVFGEDQEIFAPLLRDAASRGWEDFKRSLRAVSEKVAASGMFLHDRDDDGEDNICGQGTFAVLNFEPLGIRSCAPVLPENQACLLAIGSPQTQVLPNETNKKKVPYILGNTINTTLVCDARMISPTFATAWINLFKEIVQESNKTMLTDIYG</sequence>
<protein>
    <recommendedName>
        <fullName evidence="2">2-oxoacid dehydrogenase acyltransferase catalytic domain-containing protein</fullName>
    </recommendedName>
</protein>
<dbReference type="PANTHER" id="PTHR23151">
    <property type="entry name" value="DIHYDROLIPOAMIDE ACETYL/SUCCINYL-TRANSFERASE-RELATED"/>
    <property type="match status" value="1"/>
</dbReference>
<dbReference type="PANTHER" id="PTHR23151:SF90">
    <property type="entry name" value="DIHYDROLIPOYLLYSINE-RESIDUE ACETYLTRANSFERASE COMPONENT OF PYRUVATE DEHYDROGENASE COMPLEX, MITOCHONDRIAL-RELATED"/>
    <property type="match status" value="1"/>
</dbReference>